<protein>
    <recommendedName>
        <fullName evidence="1">DUF6705 domain-containing protein</fullName>
    </recommendedName>
</protein>
<evidence type="ECO:0000313" key="2">
    <source>
        <dbReference type="EMBL" id="NRS92219.1"/>
    </source>
</evidence>
<name>A0A8J8G9V4_9FLAO</name>
<reference evidence="2" key="1">
    <citation type="submission" date="2020-05" db="EMBL/GenBank/DDBJ databases">
        <title>Genomic Encyclopedia of Type Strains, Phase IV (KMG-V): Genome sequencing to study the core and pangenomes of soil and plant-associated prokaryotes.</title>
        <authorList>
            <person name="Whitman W."/>
        </authorList>
    </citation>
    <scope>NUCLEOTIDE SEQUENCE</scope>
    <source>
        <strain evidence="2">16F</strain>
    </source>
</reference>
<dbReference type="RefSeq" id="WP_173778830.1">
    <property type="nucleotide sequence ID" value="NZ_JABSNO010000007.1"/>
</dbReference>
<feature type="domain" description="DUF6705" evidence="1">
    <location>
        <begin position="1"/>
        <end position="103"/>
    </location>
</feature>
<dbReference type="Pfam" id="PF20448">
    <property type="entry name" value="DUF6705"/>
    <property type="match status" value="1"/>
</dbReference>
<comment type="caution">
    <text evidence="2">The sequence shown here is derived from an EMBL/GenBank/DDBJ whole genome shotgun (WGS) entry which is preliminary data.</text>
</comment>
<keyword evidence="3" id="KW-1185">Reference proteome</keyword>
<proteinExistence type="predicted"/>
<accession>A0A8J8G9V4</accession>
<gene>
    <name evidence="2" type="ORF">HNQ03_001287</name>
</gene>
<evidence type="ECO:0000259" key="1">
    <source>
        <dbReference type="Pfam" id="PF20448"/>
    </source>
</evidence>
<dbReference type="PROSITE" id="PS51257">
    <property type="entry name" value="PROKAR_LIPOPROTEIN"/>
    <property type="match status" value="1"/>
</dbReference>
<dbReference type="InterPro" id="IPR046551">
    <property type="entry name" value="DUF6705"/>
</dbReference>
<evidence type="ECO:0000313" key="3">
    <source>
        <dbReference type="Proteomes" id="UP000610746"/>
    </source>
</evidence>
<dbReference type="AlphaFoldDB" id="A0A8J8G9V4"/>
<dbReference type="Proteomes" id="UP000610746">
    <property type="component" value="Unassembled WGS sequence"/>
</dbReference>
<dbReference type="EMBL" id="JABSNO010000007">
    <property type="protein sequence ID" value="NRS92219.1"/>
    <property type="molecule type" value="Genomic_DNA"/>
</dbReference>
<organism evidence="2 3">
    <name type="scientific">Frigoriflavimonas asaccharolytica</name>
    <dbReference type="NCBI Taxonomy" id="2735899"/>
    <lineage>
        <taxon>Bacteria</taxon>
        <taxon>Pseudomonadati</taxon>
        <taxon>Bacteroidota</taxon>
        <taxon>Flavobacteriia</taxon>
        <taxon>Flavobacteriales</taxon>
        <taxon>Weeksellaceae</taxon>
        <taxon>Frigoriflavimonas</taxon>
    </lineage>
</organism>
<sequence>MKTILFLLLITTISCKSQIFPLNTNLDDVPYNGYIKDLDNELDKYVGIWVGNWNGKTLSIEFKKVKDHRNHPQYPYYKDRIFGERKVVSSNGVVEIDRITNFDFDSPEIRGPFRSYSGEEKFLFSPKNMCRKRVSLYIKSFTTTQMTLHFEYEPSYYDADCQHNAYEQQYGDFPVNFPKDIVLTKQ</sequence>